<dbReference type="SUPFAM" id="SSF48498">
    <property type="entry name" value="Tetracyclin repressor-like, C-terminal domain"/>
    <property type="match status" value="1"/>
</dbReference>
<dbReference type="STRING" id="301148.B4135_0671"/>
<organism evidence="2 3">
    <name type="scientific">Caldibacillus debilis</name>
    <dbReference type="NCBI Taxonomy" id="301148"/>
    <lineage>
        <taxon>Bacteria</taxon>
        <taxon>Bacillati</taxon>
        <taxon>Bacillota</taxon>
        <taxon>Bacilli</taxon>
        <taxon>Bacillales</taxon>
        <taxon>Bacillaceae</taxon>
        <taxon>Caldibacillus</taxon>
    </lineage>
</organism>
<dbReference type="InterPro" id="IPR036271">
    <property type="entry name" value="Tet_transcr_reg_TetR-rel_C_sf"/>
</dbReference>
<dbReference type="AlphaFoldDB" id="A0A150LL39"/>
<name>A0A150LL39_9BACI</name>
<evidence type="ECO:0000259" key="1">
    <source>
        <dbReference type="Pfam" id="PF21993"/>
    </source>
</evidence>
<feature type="domain" description="Transcriptional regulator LmrA/YxaF-like C-terminal" evidence="1">
    <location>
        <begin position="2"/>
        <end position="68"/>
    </location>
</feature>
<dbReference type="Proteomes" id="UP000075683">
    <property type="component" value="Unassembled WGS sequence"/>
</dbReference>
<evidence type="ECO:0000313" key="3">
    <source>
        <dbReference type="Proteomes" id="UP000075683"/>
    </source>
</evidence>
<sequence>MGNLAMEMSTQDEEFRKKIEAFFQLWVDSVAQILVEMEKNHQVYGGMDPRKCAQSIVAMIEGGLLMVSRQNIQVL</sequence>
<gene>
    <name evidence="2" type="ORF">B4135_0671</name>
</gene>
<dbReference type="EMBL" id="LQYT01000088">
    <property type="protein sequence ID" value="KYD12985.1"/>
    <property type="molecule type" value="Genomic_DNA"/>
</dbReference>
<dbReference type="InterPro" id="IPR054156">
    <property type="entry name" value="YxaF_TetR_C"/>
</dbReference>
<comment type="caution">
    <text evidence="2">The sequence shown here is derived from an EMBL/GenBank/DDBJ whole genome shotgun (WGS) entry which is preliminary data.</text>
</comment>
<protein>
    <recommendedName>
        <fullName evidence="1">Transcriptional regulator LmrA/YxaF-like C-terminal domain-containing protein</fullName>
    </recommendedName>
</protein>
<reference evidence="2 3" key="1">
    <citation type="submission" date="2016-01" db="EMBL/GenBank/DDBJ databases">
        <title>Draft Genome Sequences of Seven Thermophilic Sporeformers Isolated from Foods.</title>
        <authorList>
            <person name="Berendsen E.M."/>
            <person name="Wells-Bennik M.H."/>
            <person name="Krawcyk A.O."/>
            <person name="De Jong A."/>
            <person name="Holsappel S."/>
            <person name="Eijlander R.T."/>
            <person name="Kuipers O.P."/>
        </authorList>
    </citation>
    <scope>NUCLEOTIDE SEQUENCE [LARGE SCALE GENOMIC DNA]</scope>
    <source>
        <strain evidence="2 3">B4135</strain>
    </source>
</reference>
<proteinExistence type="predicted"/>
<dbReference type="Pfam" id="PF21993">
    <property type="entry name" value="TetR_C_13_2"/>
    <property type="match status" value="1"/>
</dbReference>
<dbReference type="Gene3D" id="1.10.357.10">
    <property type="entry name" value="Tetracycline Repressor, domain 2"/>
    <property type="match status" value="1"/>
</dbReference>
<evidence type="ECO:0000313" key="2">
    <source>
        <dbReference type="EMBL" id="KYD12985.1"/>
    </source>
</evidence>
<accession>A0A150LL39</accession>